<name>A0ABQ9JLA2_9CUCU</name>
<comment type="caution">
    <text evidence="3">The sequence shown here is derived from an EMBL/GenBank/DDBJ whole genome shotgun (WGS) entry which is preliminary data.</text>
</comment>
<gene>
    <name evidence="3" type="ORF">NQ317_012618</name>
</gene>
<sequence>MATDSIESNFVSMKPAVEFIDIVDQYSYNEDLECTFKFNDYTPQEGDRVAIFKLGWTLVKDYVVFEWAPIDTMVKVHSVIFNKHILPKNNTEIYQVCYISGENVLHGASSSFQFSASLSPVMNKSIMCLSLSEDMVDSTRKPNDSDEELRKVEGRK</sequence>
<dbReference type="Proteomes" id="UP001162164">
    <property type="component" value="Unassembled WGS sequence"/>
</dbReference>
<dbReference type="PANTHER" id="PTHR31915:SF6">
    <property type="entry name" value="SKICH DOMAIN-CONTAINING PROTEIN"/>
    <property type="match status" value="1"/>
</dbReference>
<dbReference type="InterPro" id="IPR051002">
    <property type="entry name" value="UBA_autophagy_assoc_protein"/>
</dbReference>
<dbReference type="Pfam" id="PF17751">
    <property type="entry name" value="SKICH"/>
    <property type="match status" value="1"/>
</dbReference>
<reference evidence="3" key="1">
    <citation type="journal article" date="2023" name="Insect Mol. Biol.">
        <title>Genome sequencing provides insights into the evolution of gene families encoding plant cell wall-degrading enzymes in longhorned beetles.</title>
        <authorList>
            <person name="Shin N.R."/>
            <person name="Okamura Y."/>
            <person name="Kirsch R."/>
            <person name="Pauchet Y."/>
        </authorList>
    </citation>
    <scope>NUCLEOTIDE SEQUENCE</scope>
    <source>
        <strain evidence="3">MMC_N1</strain>
    </source>
</reference>
<organism evidence="3 4">
    <name type="scientific">Molorchus minor</name>
    <dbReference type="NCBI Taxonomy" id="1323400"/>
    <lineage>
        <taxon>Eukaryota</taxon>
        <taxon>Metazoa</taxon>
        <taxon>Ecdysozoa</taxon>
        <taxon>Arthropoda</taxon>
        <taxon>Hexapoda</taxon>
        <taxon>Insecta</taxon>
        <taxon>Pterygota</taxon>
        <taxon>Neoptera</taxon>
        <taxon>Endopterygota</taxon>
        <taxon>Coleoptera</taxon>
        <taxon>Polyphaga</taxon>
        <taxon>Cucujiformia</taxon>
        <taxon>Chrysomeloidea</taxon>
        <taxon>Cerambycidae</taxon>
        <taxon>Lamiinae</taxon>
        <taxon>Monochamini</taxon>
        <taxon>Molorchus</taxon>
    </lineage>
</organism>
<dbReference type="InterPro" id="IPR041611">
    <property type="entry name" value="SKICH"/>
</dbReference>
<dbReference type="PANTHER" id="PTHR31915">
    <property type="entry name" value="SKICH DOMAIN-CONTAINING PROTEIN"/>
    <property type="match status" value="1"/>
</dbReference>
<evidence type="ECO:0000256" key="1">
    <source>
        <dbReference type="ARBA" id="ARBA00023054"/>
    </source>
</evidence>
<protein>
    <recommendedName>
        <fullName evidence="2">SKICH domain-containing protein</fullName>
    </recommendedName>
</protein>
<evidence type="ECO:0000313" key="3">
    <source>
        <dbReference type="EMBL" id="KAJ8978260.1"/>
    </source>
</evidence>
<keyword evidence="1" id="KW-0175">Coiled coil</keyword>
<evidence type="ECO:0000259" key="2">
    <source>
        <dbReference type="Pfam" id="PF17751"/>
    </source>
</evidence>
<accession>A0ABQ9JLA2</accession>
<keyword evidence="4" id="KW-1185">Reference proteome</keyword>
<dbReference type="EMBL" id="JAPWTJ010000460">
    <property type="protein sequence ID" value="KAJ8978260.1"/>
    <property type="molecule type" value="Genomic_DNA"/>
</dbReference>
<dbReference type="Gene3D" id="2.60.40.2840">
    <property type="match status" value="1"/>
</dbReference>
<feature type="domain" description="SKICH" evidence="2">
    <location>
        <begin position="17"/>
        <end position="114"/>
    </location>
</feature>
<proteinExistence type="predicted"/>
<evidence type="ECO:0000313" key="4">
    <source>
        <dbReference type="Proteomes" id="UP001162164"/>
    </source>
</evidence>